<evidence type="ECO:0000256" key="7">
    <source>
        <dbReference type="ARBA" id="ARBA00023136"/>
    </source>
</evidence>
<dbReference type="InterPro" id="IPR043142">
    <property type="entry name" value="PapC-like_C_sf"/>
</dbReference>
<reference evidence="14 15" key="1">
    <citation type="submission" date="2018-11" db="EMBL/GenBank/DDBJ databases">
        <title>Enterobacteriaceae from Patient.</title>
        <authorList>
            <person name="Shen C."/>
            <person name="Yang Y."/>
            <person name="Tian G."/>
        </authorList>
    </citation>
    <scope>NUCLEOTIDE SEQUENCE [LARGE SCALE GENOMIC DNA]</scope>
    <source>
        <strain evidence="14 15">GBGD28</strain>
    </source>
</reference>
<comment type="similarity">
    <text evidence="2 9">Belongs to the fimbrial export usher family.</text>
</comment>
<dbReference type="EMBL" id="CP057975">
    <property type="protein sequence ID" value="QMP45368.1"/>
    <property type="molecule type" value="Genomic_DNA"/>
</dbReference>
<evidence type="ECO:0000256" key="3">
    <source>
        <dbReference type="ARBA" id="ARBA00022448"/>
    </source>
</evidence>
<reference evidence="13 16" key="2">
    <citation type="submission" date="2020-06" db="EMBL/GenBank/DDBJ databases">
        <title>REHAB project genomes.</title>
        <authorList>
            <person name="Shaw L.P."/>
        </authorList>
    </citation>
    <scope>NUCLEOTIDE SEQUENCE [LARGE SCALE GENOMIC DNA]</scope>
    <source>
        <strain evidence="13 16">RHB07-C04</strain>
    </source>
</reference>
<dbReference type="AlphaFoldDB" id="A0A0A0ZZH1"/>
<dbReference type="Pfam" id="PF13953">
    <property type="entry name" value="PapC_C"/>
    <property type="match status" value="1"/>
</dbReference>
<evidence type="ECO:0000256" key="2">
    <source>
        <dbReference type="ARBA" id="ARBA00008064"/>
    </source>
</evidence>
<dbReference type="NCBIfam" id="NF011763">
    <property type="entry name" value="PRK15217.1"/>
    <property type="match status" value="1"/>
</dbReference>
<keyword evidence="5 9" id="KW-0812">Transmembrane</keyword>
<evidence type="ECO:0000313" key="16">
    <source>
        <dbReference type="Proteomes" id="UP000514715"/>
    </source>
</evidence>
<dbReference type="FunFam" id="2.60.40.3110:FF:000001">
    <property type="entry name" value="Putative fimbrial outer membrane usher"/>
    <property type="match status" value="1"/>
</dbReference>
<dbReference type="PROSITE" id="PS01151">
    <property type="entry name" value="FIMBRIAL_USHER"/>
    <property type="match status" value="1"/>
</dbReference>
<protein>
    <submittedName>
        <fullName evidence="14">Fimbrial biogenesis outer membrane usher protein</fullName>
    </submittedName>
</protein>
<keyword evidence="9" id="KW-1029">Fimbrium biogenesis</keyword>
<dbReference type="InterPro" id="IPR018030">
    <property type="entry name" value="Fimbrial_membr_usher_CS"/>
</dbReference>
<feature type="domain" description="PapC N-terminal" evidence="12">
    <location>
        <begin position="24"/>
        <end position="159"/>
    </location>
</feature>
<dbReference type="Gene3D" id="3.10.20.410">
    <property type="match status" value="1"/>
</dbReference>
<evidence type="ECO:0000256" key="8">
    <source>
        <dbReference type="ARBA" id="ARBA00023237"/>
    </source>
</evidence>
<dbReference type="InterPro" id="IPR025885">
    <property type="entry name" value="PapC_N"/>
</dbReference>
<keyword evidence="6 10" id="KW-0732">Signal</keyword>
<dbReference type="EMBL" id="RQTU01000003">
    <property type="protein sequence ID" value="RRD77547.1"/>
    <property type="molecule type" value="Genomic_DNA"/>
</dbReference>
<dbReference type="PANTHER" id="PTHR30451">
    <property type="entry name" value="OUTER MEMBRANE USHER PROTEIN"/>
    <property type="match status" value="1"/>
</dbReference>
<dbReference type="RefSeq" id="WP_022645158.1">
    <property type="nucleotide sequence ID" value="NZ_AP022098.1"/>
</dbReference>
<evidence type="ECO:0000256" key="1">
    <source>
        <dbReference type="ARBA" id="ARBA00004571"/>
    </source>
</evidence>
<dbReference type="PANTHER" id="PTHR30451:SF3">
    <property type="entry name" value="OUTER MEMBRANE USHER PROTEIN HTRE-RELATED"/>
    <property type="match status" value="1"/>
</dbReference>
<evidence type="ECO:0000313" key="14">
    <source>
        <dbReference type="EMBL" id="RRD77547.1"/>
    </source>
</evidence>
<proteinExistence type="inferred from homology"/>
<accession>A0A0A0ZZH1</accession>
<evidence type="ECO:0000259" key="11">
    <source>
        <dbReference type="Pfam" id="PF13953"/>
    </source>
</evidence>
<dbReference type="InterPro" id="IPR042186">
    <property type="entry name" value="FimD_plug_dom"/>
</dbReference>
<organism evidence="14 15">
    <name type="scientific">Escherichia coli</name>
    <dbReference type="NCBI Taxonomy" id="562"/>
    <lineage>
        <taxon>Bacteria</taxon>
        <taxon>Pseudomonadati</taxon>
        <taxon>Pseudomonadota</taxon>
        <taxon>Gammaproteobacteria</taxon>
        <taxon>Enterobacterales</taxon>
        <taxon>Enterobacteriaceae</taxon>
        <taxon>Escherichia</taxon>
    </lineage>
</organism>
<evidence type="ECO:0000256" key="4">
    <source>
        <dbReference type="ARBA" id="ARBA00022452"/>
    </source>
</evidence>
<keyword evidence="3 9" id="KW-0813">Transport</keyword>
<keyword evidence="7 9" id="KW-0472">Membrane</keyword>
<evidence type="ECO:0000256" key="6">
    <source>
        <dbReference type="ARBA" id="ARBA00022729"/>
    </source>
</evidence>
<dbReference type="Gene3D" id="2.60.40.3110">
    <property type="match status" value="1"/>
</dbReference>
<keyword evidence="4" id="KW-1134">Transmembrane beta strand</keyword>
<dbReference type="Pfam" id="PF13954">
    <property type="entry name" value="PapC_N"/>
    <property type="match status" value="1"/>
</dbReference>
<dbReference type="InterPro" id="IPR037224">
    <property type="entry name" value="PapC_N_sf"/>
</dbReference>
<dbReference type="Proteomes" id="UP000271008">
    <property type="component" value="Unassembled WGS sequence"/>
</dbReference>
<evidence type="ECO:0000259" key="12">
    <source>
        <dbReference type="Pfam" id="PF13954"/>
    </source>
</evidence>
<dbReference type="Pfam" id="PF00577">
    <property type="entry name" value="Usher"/>
    <property type="match status" value="1"/>
</dbReference>
<dbReference type="GO" id="GO:0009279">
    <property type="term" value="C:cell outer membrane"/>
    <property type="evidence" value="ECO:0007669"/>
    <property type="project" value="UniProtKB-SubCell"/>
</dbReference>
<name>A0A0A0ZZH1_ECOLX</name>
<gene>
    <name evidence="14" type="ORF">EIA08_05550</name>
    <name evidence="13" type="ORF">HVW04_10995</name>
</gene>
<dbReference type="GO" id="GO:0009297">
    <property type="term" value="P:pilus assembly"/>
    <property type="evidence" value="ECO:0007669"/>
    <property type="project" value="InterPro"/>
</dbReference>
<keyword evidence="8 9" id="KW-0998">Cell outer membrane</keyword>
<evidence type="ECO:0000256" key="9">
    <source>
        <dbReference type="RuleBase" id="RU003884"/>
    </source>
</evidence>
<evidence type="ECO:0000313" key="13">
    <source>
        <dbReference type="EMBL" id="QMP45368.1"/>
    </source>
</evidence>
<evidence type="ECO:0000256" key="5">
    <source>
        <dbReference type="ARBA" id="ARBA00022692"/>
    </source>
</evidence>
<dbReference type="InterPro" id="IPR025949">
    <property type="entry name" value="PapC-like_C"/>
</dbReference>
<feature type="domain" description="PapC-like C-terminal" evidence="11">
    <location>
        <begin position="743"/>
        <end position="804"/>
    </location>
</feature>
<dbReference type="Gene3D" id="2.60.40.2070">
    <property type="match status" value="1"/>
</dbReference>
<dbReference type="InterPro" id="IPR000015">
    <property type="entry name" value="Fimb_usher"/>
</dbReference>
<evidence type="ECO:0000256" key="10">
    <source>
        <dbReference type="SAM" id="SignalP"/>
    </source>
</evidence>
<sequence>MLRTTRWVAAIIFLYSFPGYAEETFDTHFMIGGMRGEKVSEYRFDNKQPLPGNYELDFYVNHQWRGKKDITIPESPAKPCLPKVLLTTLGVKTDNLNTEDNCILLDEAVHGGQYQWDISEHRLNLTVPQAYINELERGYVPPESWDRGIDVFYTSYNLSQYRSYDSNNNSNTASYGRFNSGLNLFSWQLHSDASYSKPDDMKGKWQSNTLYLERGWSQILSTVQIGENYTSSLIFDSLRFSGIRLFRDMQMLPDSMQSFTPLVQGVAQSNALITVSQNGYTIYQKEVPPGPFTIADLQLSGSGSDLDVSIKEADGSVRSFLVPYSSVPNMLQPGVSNFDFIAGRSQIYGVKNQEDFLEANYIYGLNNLLTLYGGTILSDNYNAITLGNGWNTPLGAISFDATRSSSKLNNDTRHEGTSYQVAYNKYLLQTATHFSVAAWRYASQDYRTFSDHLYENDKINHQSDYDDFYDIGRKNSLSANIMQPLSNNLGNVSLSALWRNYWGRSGNAKDYQFSYSNSWQRISYTFSASQSYDENDKEEERFNLFISIPFYWGDDIAKTRHQINLSNSTSFSKDGYSSNNTGITGIAGEHDQLNYGIYVNQQQQNNDTSLGTNLSWRTPIATIDGSYSHSKNAWQRGGSISSGLVVWPGGINITNQLSDTFAILDAPGLEGAHINGQKYNRTNSKGQVVYDLMIPHRENHLVLDIANSESETELQGNRQIIAPYRGAVSYVQFTTDQRKPWYIQALRPDGSPLTFGYDVLDLQENNIGVVGQGSRLFIRVDEIPTGIKVALNDEQNLFCTITFQHVIDENKTYICQ</sequence>
<dbReference type="SUPFAM" id="SSF141729">
    <property type="entry name" value="FimD N-terminal domain-like"/>
    <property type="match status" value="1"/>
</dbReference>
<dbReference type="Gene3D" id="2.60.40.2610">
    <property type="entry name" value="Outer membrane usher protein FimD, plug domain"/>
    <property type="match status" value="1"/>
</dbReference>
<feature type="chain" id="PRO_5015032421" evidence="10">
    <location>
        <begin position="22"/>
        <end position="816"/>
    </location>
</feature>
<dbReference type="Proteomes" id="UP000514715">
    <property type="component" value="Chromosome"/>
</dbReference>
<evidence type="ECO:0000313" key="15">
    <source>
        <dbReference type="Proteomes" id="UP000271008"/>
    </source>
</evidence>
<dbReference type="GO" id="GO:0015473">
    <property type="term" value="F:fimbrial usher porin activity"/>
    <property type="evidence" value="ECO:0007669"/>
    <property type="project" value="InterPro"/>
</dbReference>
<comment type="subcellular location">
    <subcellularLocation>
        <location evidence="1 9">Cell outer membrane</location>
        <topology evidence="1 9">Multi-pass membrane protein</topology>
    </subcellularLocation>
</comment>
<feature type="signal peptide" evidence="10">
    <location>
        <begin position="1"/>
        <end position="21"/>
    </location>
</feature>